<comment type="caution">
    <text evidence="2">The sequence shown here is derived from an EMBL/GenBank/DDBJ whole genome shotgun (WGS) entry which is preliminary data.</text>
</comment>
<organism evidence="2 3">
    <name type="scientific">Blastochloris viridis</name>
    <name type="common">Rhodopseudomonas viridis</name>
    <dbReference type="NCBI Taxonomy" id="1079"/>
    <lineage>
        <taxon>Bacteria</taxon>
        <taxon>Pseudomonadati</taxon>
        <taxon>Pseudomonadota</taxon>
        <taxon>Alphaproteobacteria</taxon>
        <taxon>Hyphomicrobiales</taxon>
        <taxon>Blastochloridaceae</taxon>
        <taxon>Blastochloris</taxon>
    </lineage>
</organism>
<name>A0A6N4R221_BLAVI</name>
<dbReference type="AlphaFoldDB" id="A0A6N4R221"/>
<reference evidence="2 3" key="1">
    <citation type="journal article" date="2017" name="Nat. Commun.">
        <title>In situ click chemistry generation of cyclooxygenase-2 inhibitors.</title>
        <authorList>
            <person name="Bhardwaj A."/>
            <person name="Kaur J."/>
            <person name="Wuest M."/>
            <person name="Wuest F."/>
        </authorList>
    </citation>
    <scope>NUCLEOTIDE SEQUENCE [LARGE SCALE GENOMIC DNA]</scope>
    <source>
        <strain evidence="2">S2_018_000_R2_106</strain>
    </source>
</reference>
<sequence>MKYLLAIAMVLVVVTPVGAQTLDEDTAEDERTLDALNSQLAKLEDTAGLGGEGVSTDYRQRLSGNSRFCAFFSEIQQAYPLYQNVSCQAR</sequence>
<dbReference type="EMBL" id="VAFM01000001">
    <property type="protein sequence ID" value="TKW61243.1"/>
    <property type="molecule type" value="Genomic_DNA"/>
</dbReference>
<gene>
    <name evidence="2" type="ORF">DI628_01030</name>
</gene>
<proteinExistence type="predicted"/>
<accession>A0A6N4R221</accession>
<feature type="signal peptide" evidence="1">
    <location>
        <begin position="1"/>
        <end position="19"/>
    </location>
</feature>
<keyword evidence="1" id="KW-0732">Signal</keyword>
<dbReference type="Proteomes" id="UP000320948">
    <property type="component" value="Unassembled WGS sequence"/>
</dbReference>
<feature type="chain" id="PRO_5026904724" evidence="1">
    <location>
        <begin position="20"/>
        <end position="90"/>
    </location>
</feature>
<evidence type="ECO:0000313" key="3">
    <source>
        <dbReference type="Proteomes" id="UP000320948"/>
    </source>
</evidence>
<protein>
    <submittedName>
        <fullName evidence="2">Uncharacterized protein</fullName>
    </submittedName>
</protein>
<evidence type="ECO:0000256" key="1">
    <source>
        <dbReference type="SAM" id="SignalP"/>
    </source>
</evidence>
<evidence type="ECO:0000313" key="2">
    <source>
        <dbReference type="EMBL" id="TKW61243.1"/>
    </source>
</evidence>